<dbReference type="CDD" id="cd14792">
    <property type="entry name" value="GH27"/>
    <property type="match status" value="1"/>
</dbReference>
<dbReference type="eggNOG" id="KOG2366">
    <property type="taxonomic scope" value="Eukaryota"/>
</dbReference>
<reference evidence="10 11" key="2">
    <citation type="journal article" date="2012" name="PLoS Pathog.">
        <title>Diverse lifestyles and strategies of plant pathogenesis encoded in the genomes of eighteen Dothideomycetes fungi.</title>
        <authorList>
            <person name="Ohm R.A."/>
            <person name="Feau N."/>
            <person name="Henrissat B."/>
            <person name="Schoch C.L."/>
            <person name="Horwitz B.A."/>
            <person name="Barry K.W."/>
            <person name="Condon B.J."/>
            <person name="Copeland A.C."/>
            <person name="Dhillon B."/>
            <person name="Glaser F."/>
            <person name="Hesse C.N."/>
            <person name="Kosti I."/>
            <person name="LaButti K."/>
            <person name="Lindquist E.A."/>
            <person name="Lucas S."/>
            <person name="Salamov A.A."/>
            <person name="Bradshaw R.E."/>
            <person name="Ciuffetti L."/>
            <person name="Hamelin R.C."/>
            <person name="Kema G.H.J."/>
            <person name="Lawrence C."/>
            <person name="Scott J.A."/>
            <person name="Spatafora J.W."/>
            <person name="Turgeon B.G."/>
            <person name="de Wit P.J.G.M."/>
            <person name="Zhong S."/>
            <person name="Goodwin S.B."/>
            <person name="Grigoriev I.V."/>
        </authorList>
    </citation>
    <scope>NUCLEOTIDE SEQUENCE [LARGE SCALE GENOMIC DNA]</scope>
    <source>
        <strain evidence="11">NZE10 / CBS 128990</strain>
    </source>
</reference>
<feature type="chain" id="PRO_5004109305" description="Alpha-galactosidase" evidence="8">
    <location>
        <begin position="18"/>
        <end position="433"/>
    </location>
</feature>
<evidence type="ECO:0000256" key="1">
    <source>
        <dbReference type="ARBA" id="ARBA00001255"/>
    </source>
</evidence>
<sequence>MSSVLLWATALATTAAALNNGVGKLPALGYDTFNAFGCDYNASSVLAQARIMRDVGLVEAGYNILILDDCYALKQRNASGHMVADPEKFPDGLPAFSAQVERLGISLAAYGNNGYETCAGYPGSYGRELQDLQTWHSWGMKYLKYDNCYIPADNITQQNMLGRYTRMSDAIAKFATQTGCTFEFSLCEWGWEQPWIWGKRLAQAWRIDGDIKPFWSAISAIIDQVSFQYWATDFYGHNDMDILEVGNTGVGTPPGNLTYEESKSHFTAWALMKSPLIIGTDLTEASTQTLNILRNQNLIKINQDPNVGEGISPFSWGVNPDYVSNPAHPAEYWSGNSSYGVVIMVLNSQDQPATMSFNLTQSWALRAGRQYSVYDMWTQEQTGVAVRNMTFELPPHGVRALLLNDAGPEPASLDGSCGLYYQCSWPNGTYISN</sequence>
<dbReference type="GO" id="GO:0005975">
    <property type="term" value="P:carbohydrate metabolic process"/>
    <property type="evidence" value="ECO:0007669"/>
    <property type="project" value="InterPro"/>
</dbReference>
<keyword evidence="11" id="KW-1185">Reference proteome</keyword>
<feature type="signal peptide" evidence="8">
    <location>
        <begin position="1"/>
        <end position="17"/>
    </location>
</feature>
<comment type="similarity">
    <text evidence="2 7">Belongs to the glycosyl hydrolase 27 family.</text>
</comment>
<evidence type="ECO:0000256" key="6">
    <source>
        <dbReference type="ARBA" id="ARBA00023295"/>
    </source>
</evidence>
<feature type="domain" description="Alpha galactosidase C-terminal" evidence="9">
    <location>
        <begin position="329"/>
        <end position="403"/>
    </location>
</feature>
<dbReference type="InterPro" id="IPR017853">
    <property type="entry name" value="GH"/>
</dbReference>
<dbReference type="Gene3D" id="2.60.40.1180">
    <property type="entry name" value="Golgi alpha-mannosidase II"/>
    <property type="match status" value="1"/>
</dbReference>
<dbReference type="PANTHER" id="PTHR11452:SF61">
    <property type="entry name" value="ALPHA-GALACTOSIDASE B-RELATED"/>
    <property type="match status" value="1"/>
</dbReference>
<evidence type="ECO:0000256" key="8">
    <source>
        <dbReference type="SAM" id="SignalP"/>
    </source>
</evidence>
<comment type="catalytic activity">
    <reaction evidence="1 7">
        <text>Hydrolysis of terminal, non-reducing alpha-D-galactose residues in alpha-D-galactosides, including galactose oligosaccharides, galactomannans and galactolipids.</text>
        <dbReference type="EC" id="3.2.1.22"/>
    </reaction>
</comment>
<keyword evidence="6 7" id="KW-0326">Glycosidase</keyword>
<dbReference type="OMA" id="NAYYCDI"/>
<dbReference type="PRINTS" id="PR00740">
    <property type="entry name" value="GLHYDRLASE27"/>
</dbReference>
<dbReference type="Proteomes" id="UP000016933">
    <property type="component" value="Unassembled WGS sequence"/>
</dbReference>
<dbReference type="Pfam" id="PF16499">
    <property type="entry name" value="Melibiase_2"/>
    <property type="match status" value="1"/>
</dbReference>
<evidence type="ECO:0000256" key="7">
    <source>
        <dbReference type="RuleBase" id="RU361168"/>
    </source>
</evidence>
<organism evidence="10 11">
    <name type="scientific">Dothistroma septosporum (strain NZE10 / CBS 128990)</name>
    <name type="common">Red band needle blight fungus</name>
    <name type="synonym">Mycosphaerella pini</name>
    <dbReference type="NCBI Taxonomy" id="675120"/>
    <lineage>
        <taxon>Eukaryota</taxon>
        <taxon>Fungi</taxon>
        <taxon>Dikarya</taxon>
        <taxon>Ascomycota</taxon>
        <taxon>Pezizomycotina</taxon>
        <taxon>Dothideomycetes</taxon>
        <taxon>Dothideomycetidae</taxon>
        <taxon>Mycosphaerellales</taxon>
        <taxon>Mycosphaerellaceae</taxon>
        <taxon>Dothistroma</taxon>
    </lineage>
</organism>
<evidence type="ECO:0000256" key="4">
    <source>
        <dbReference type="ARBA" id="ARBA00022729"/>
    </source>
</evidence>
<dbReference type="SUPFAM" id="SSF51011">
    <property type="entry name" value="Glycosyl hydrolase domain"/>
    <property type="match status" value="1"/>
</dbReference>
<dbReference type="InterPro" id="IPR041233">
    <property type="entry name" value="Melibiase_C"/>
</dbReference>
<accession>N1PD97</accession>
<dbReference type="InterPro" id="IPR013785">
    <property type="entry name" value="Aldolase_TIM"/>
</dbReference>
<dbReference type="PANTHER" id="PTHR11452">
    <property type="entry name" value="ALPHA-GALACTOSIDASE/ALPHA-N-ACETYLGALACTOSAMINIDASE"/>
    <property type="match status" value="1"/>
</dbReference>
<dbReference type="OrthoDB" id="5795902at2759"/>
<dbReference type="Pfam" id="PF17801">
    <property type="entry name" value="Melibiase_C"/>
    <property type="match status" value="1"/>
</dbReference>
<keyword evidence="7" id="KW-1015">Disulfide bond</keyword>
<evidence type="ECO:0000313" key="10">
    <source>
        <dbReference type="EMBL" id="EME38419.1"/>
    </source>
</evidence>
<proteinExistence type="inferred from homology"/>
<gene>
    <name evidence="10" type="ORF">DOTSEDRAFT_83812</name>
</gene>
<dbReference type="EMBL" id="KB446547">
    <property type="protein sequence ID" value="EME38419.1"/>
    <property type="molecule type" value="Genomic_DNA"/>
</dbReference>
<dbReference type="Gene3D" id="3.20.20.70">
    <property type="entry name" value="Aldolase class I"/>
    <property type="match status" value="1"/>
</dbReference>
<dbReference type="InterPro" id="IPR013780">
    <property type="entry name" value="Glyco_hydro_b"/>
</dbReference>
<name>N1PD97_DOTSN</name>
<protein>
    <recommendedName>
        <fullName evidence="3 7">Alpha-galactosidase</fullName>
        <ecNumber evidence="3 7">3.2.1.22</ecNumber>
    </recommendedName>
    <alternativeName>
        <fullName evidence="7">Melibiase</fullName>
    </alternativeName>
</protein>
<dbReference type="STRING" id="675120.N1PD97"/>
<evidence type="ECO:0000256" key="5">
    <source>
        <dbReference type="ARBA" id="ARBA00022801"/>
    </source>
</evidence>
<keyword evidence="4 8" id="KW-0732">Signal</keyword>
<reference evidence="11" key="1">
    <citation type="journal article" date="2012" name="PLoS Genet.">
        <title>The genomes of the fungal plant pathogens Cladosporium fulvum and Dothistroma septosporum reveal adaptation to different hosts and lifestyles but also signatures of common ancestry.</title>
        <authorList>
            <person name="de Wit P.J.G.M."/>
            <person name="van der Burgt A."/>
            <person name="Oekmen B."/>
            <person name="Stergiopoulos I."/>
            <person name="Abd-Elsalam K.A."/>
            <person name="Aerts A.L."/>
            <person name="Bahkali A.H."/>
            <person name="Beenen H.G."/>
            <person name="Chettri P."/>
            <person name="Cox M.P."/>
            <person name="Datema E."/>
            <person name="de Vries R.P."/>
            <person name="Dhillon B."/>
            <person name="Ganley A.R."/>
            <person name="Griffiths S.A."/>
            <person name="Guo Y."/>
            <person name="Hamelin R.C."/>
            <person name="Henrissat B."/>
            <person name="Kabir M.S."/>
            <person name="Jashni M.K."/>
            <person name="Kema G."/>
            <person name="Klaubauf S."/>
            <person name="Lapidus A."/>
            <person name="Levasseur A."/>
            <person name="Lindquist E."/>
            <person name="Mehrabi R."/>
            <person name="Ohm R.A."/>
            <person name="Owen T.J."/>
            <person name="Salamov A."/>
            <person name="Schwelm A."/>
            <person name="Schijlen E."/>
            <person name="Sun H."/>
            <person name="van den Burg H.A."/>
            <person name="van Ham R.C.H.J."/>
            <person name="Zhang S."/>
            <person name="Goodwin S.B."/>
            <person name="Grigoriev I.V."/>
            <person name="Collemare J."/>
            <person name="Bradshaw R.E."/>
        </authorList>
    </citation>
    <scope>NUCLEOTIDE SEQUENCE [LARGE SCALE GENOMIC DNA]</scope>
    <source>
        <strain evidence="11">NZE10 / CBS 128990</strain>
    </source>
</reference>
<evidence type="ECO:0000256" key="3">
    <source>
        <dbReference type="ARBA" id="ARBA00012755"/>
    </source>
</evidence>
<evidence type="ECO:0000313" key="11">
    <source>
        <dbReference type="Proteomes" id="UP000016933"/>
    </source>
</evidence>
<dbReference type="HOGENOM" id="CLU_013093_2_1_1"/>
<evidence type="ECO:0000259" key="9">
    <source>
        <dbReference type="Pfam" id="PF17801"/>
    </source>
</evidence>
<evidence type="ECO:0000256" key="2">
    <source>
        <dbReference type="ARBA" id="ARBA00009743"/>
    </source>
</evidence>
<dbReference type="AlphaFoldDB" id="N1PD97"/>
<dbReference type="EC" id="3.2.1.22" evidence="3 7"/>
<keyword evidence="5 7" id="KW-0378">Hydrolase</keyword>
<dbReference type="SUPFAM" id="SSF51445">
    <property type="entry name" value="(Trans)glycosidases"/>
    <property type="match status" value="1"/>
</dbReference>
<dbReference type="GO" id="GO:0004557">
    <property type="term" value="F:alpha-galactosidase activity"/>
    <property type="evidence" value="ECO:0007669"/>
    <property type="project" value="UniProtKB-EC"/>
</dbReference>
<dbReference type="InterPro" id="IPR002241">
    <property type="entry name" value="Glyco_hydro_27"/>
</dbReference>